<feature type="region of interest" description="Disordered" evidence="1">
    <location>
        <begin position="97"/>
        <end position="120"/>
    </location>
</feature>
<feature type="compositionally biased region" description="Basic and acidic residues" evidence="1">
    <location>
        <begin position="106"/>
        <end position="120"/>
    </location>
</feature>
<protein>
    <submittedName>
        <fullName evidence="2">Uncharacterized protein</fullName>
    </submittedName>
</protein>
<comment type="caution">
    <text evidence="2">The sequence shown here is derived from an EMBL/GenBank/DDBJ whole genome shotgun (WGS) entry which is preliminary data.</text>
</comment>
<evidence type="ECO:0000313" key="2">
    <source>
        <dbReference type="EMBL" id="CAJ1937512.1"/>
    </source>
</evidence>
<proteinExistence type="predicted"/>
<gene>
    <name evidence="2" type="ORF">CYCCA115_LOCUS5689</name>
</gene>
<evidence type="ECO:0000313" key="3">
    <source>
        <dbReference type="Proteomes" id="UP001295423"/>
    </source>
</evidence>
<name>A0AAD2FKF7_9STRA</name>
<organism evidence="2 3">
    <name type="scientific">Cylindrotheca closterium</name>
    <dbReference type="NCBI Taxonomy" id="2856"/>
    <lineage>
        <taxon>Eukaryota</taxon>
        <taxon>Sar</taxon>
        <taxon>Stramenopiles</taxon>
        <taxon>Ochrophyta</taxon>
        <taxon>Bacillariophyta</taxon>
        <taxon>Bacillariophyceae</taxon>
        <taxon>Bacillariophycidae</taxon>
        <taxon>Bacillariales</taxon>
        <taxon>Bacillariaceae</taxon>
        <taxon>Cylindrotheca</taxon>
    </lineage>
</organism>
<reference evidence="2" key="1">
    <citation type="submission" date="2023-08" db="EMBL/GenBank/DDBJ databases">
        <authorList>
            <person name="Audoor S."/>
            <person name="Bilcke G."/>
        </authorList>
    </citation>
    <scope>NUCLEOTIDE SEQUENCE</scope>
</reference>
<dbReference type="EMBL" id="CAKOGP040000657">
    <property type="protein sequence ID" value="CAJ1937512.1"/>
    <property type="molecule type" value="Genomic_DNA"/>
</dbReference>
<keyword evidence="3" id="KW-1185">Reference proteome</keyword>
<accession>A0AAD2FKF7</accession>
<evidence type="ECO:0000256" key="1">
    <source>
        <dbReference type="SAM" id="MobiDB-lite"/>
    </source>
</evidence>
<dbReference type="AlphaFoldDB" id="A0AAD2FKF7"/>
<dbReference type="Proteomes" id="UP001295423">
    <property type="component" value="Unassembled WGS sequence"/>
</dbReference>
<sequence length="219" mass="24944">MPPLEQHFADLNIDSSTTSNFLSPDHCTSAISPKRKLHNETLRSKQVTFRDSVKFRLIPSQSEISKKQKQQLWYSPSESASVRREAIRTVRRMSNKISLGPNETSRGLETKTPKEHSAHIEEKRRTIRIVLKEQWRSAPNDRDDEYIAALYRHNSRKAVREAIRLAEIDAAEVYGGSNSAIRGSGTKLMVHHNSYESLRRSVTRGSDLNLASSKNATFQ</sequence>